<dbReference type="Pfam" id="PF05699">
    <property type="entry name" value="Dimer_Tnp_hAT"/>
    <property type="match status" value="1"/>
</dbReference>
<comment type="caution">
    <text evidence="4">The sequence shown here is derived from an EMBL/GenBank/DDBJ whole genome shotgun (WGS) entry which is preliminary data.</text>
</comment>
<reference evidence="4 5" key="1">
    <citation type="journal article" date="2018" name="Mol. Plant">
        <title>The genome of Artemisia annua provides insight into the evolution of Asteraceae family and artemisinin biosynthesis.</title>
        <authorList>
            <person name="Shen Q."/>
            <person name="Zhang L."/>
            <person name="Liao Z."/>
            <person name="Wang S."/>
            <person name="Yan T."/>
            <person name="Shi P."/>
            <person name="Liu M."/>
            <person name="Fu X."/>
            <person name="Pan Q."/>
            <person name="Wang Y."/>
            <person name="Lv Z."/>
            <person name="Lu X."/>
            <person name="Zhang F."/>
            <person name="Jiang W."/>
            <person name="Ma Y."/>
            <person name="Chen M."/>
            <person name="Hao X."/>
            <person name="Li L."/>
            <person name="Tang Y."/>
            <person name="Lv G."/>
            <person name="Zhou Y."/>
            <person name="Sun X."/>
            <person name="Brodelius P.E."/>
            <person name="Rose J.K.C."/>
            <person name="Tang K."/>
        </authorList>
    </citation>
    <scope>NUCLEOTIDE SEQUENCE [LARGE SCALE GENOMIC DNA]</scope>
    <source>
        <strain evidence="5">cv. Huhao1</strain>
        <tissue evidence="4">Leaf</tissue>
    </source>
</reference>
<keyword evidence="5" id="KW-1185">Reference proteome</keyword>
<feature type="domain" description="hAT-like transposase RNase-H fold" evidence="3">
    <location>
        <begin position="138"/>
        <end position="207"/>
    </location>
</feature>
<evidence type="ECO:0000256" key="1">
    <source>
        <dbReference type="SAM" id="MobiDB-lite"/>
    </source>
</evidence>
<dbReference type="PANTHER" id="PTHR23272">
    <property type="entry name" value="BED FINGER-RELATED"/>
    <property type="match status" value="1"/>
</dbReference>
<dbReference type="InterPro" id="IPR008906">
    <property type="entry name" value="HATC_C_dom"/>
</dbReference>
<feature type="compositionally biased region" description="Polar residues" evidence="1">
    <location>
        <begin position="249"/>
        <end position="259"/>
    </location>
</feature>
<feature type="region of interest" description="Disordered" evidence="1">
    <location>
        <begin position="249"/>
        <end position="268"/>
    </location>
</feature>
<proteinExistence type="predicted"/>
<feature type="region of interest" description="Disordered" evidence="1">
    <location>
        <begin position="1"/>
        <end position="44"/>
    </location>
</feature>
<evidence type="ECO:0000313" key="5">
    <source>
        <dbReference type="Proteomes" id="UP000245207"/>
    </source>
</evidence>
<dbReference type="GO" id="GO:0046983">
    <property type="term" value="F:protein dimerization activity"/>
    <property type="evidence" value="ECO:0007669"/>
    <property type="project" value="InterPro"/>
</dbReference>
<dbReference type="InterPro" id="IPR012337">
    <property type="entry name" value="RNaseH-like_sf"/>
</dbReference>
<gene>
    <name evidence="4" type="ORF">CTI12_AA488210</name>
</gene>
<evidence type="ECO:0000313" key="4">
    <source>
        <dbReference type="EMBL" id="PWA48761.1"/>
    </source>
</evidence>
<sequence length="335" mass="38585">MLFTVGDSSSTQNDFPIDSDSGNVKTVNQRHKRKPGGEKGALPPKKIKTEENFKSKWWDFYECIYEVDEDGNEVRKGKCKFCETKICADGTHDTNGEGASGSIATWKHDDDRITKDLVSLFIEAELPFRLVKHPALISEIIDVDTHLRNWGVKPGYVSMVHEMRLKYDKYWGKWEKLNDFMYFAVLLDPTMKTFLVEHGFRKMITYRITKEKPLTESAIEAMVEKMIGEVKDRMGVLFGMYKERLDNSNVDSGLGENQGSHISSSSSHGDNDFLNEFLTNEQTKSSATETELQRYLNEPRIDLHVGFDILEWWRTYGPRFPIVALMARERRGVSR</sequence>
<dbReference type="EMBL" id="PKPP01009217">
    <property type="protein sequence ID" value="PWA48761.1"/>
    <property type="molecule type" value="Genomic_DNA"/>
</dbReference>
<dbReference type="STRING" id="35608.A0A2U1LID9"/>
<protein>
    <submittedName>
        <fullName evidence="4">Zinc finger BED domain-containing protein RICESLEEPER 1</fullName>
    </submittedName>
</protein>
<name>A0A2U1LID9_ARTAN</name>
<dbReference type="SUPFAM" id="SSF53098">
    <property type="entry name" value="Ribonuclease H-like"/>
    <property type="match status" value="1"/>
</dbReference>
<feature type="domain" description="HAT C-terminal dimerisation" evidence="2">
    <location>
        <begin position="291"/>
        <end position="328"/>
    </location>
</feature>
<feature type="compositionally biased region" description="Polar residues" evidence="1">
    <location>
        <begin position="1"/>
        <end position="27"/>
    </location>
</feature>
<dbReference type="PANTHER" id="PTHR23272:SF190">
    <property type="entry name" value="ZINC FINGER, BED-TYPE-RELATED"/>
    <property type="match status" value="1"/>
</dbReference>
<evidence type="ECO:0000259" key="2">
    <source>
        <dbReference type="Pfam" id="PF05699"/>
    </source>
</evidence>
<evidence type="ECO:0000259" key="3">
    <source>
        <dbReference type="Pfam" id="PF14372"/>
    </source>
</evidence>
<organism evidence="4 5">
    <name type="scientific">Artemisia annua</name>
    <name type="common">Sweet wormwood</name>
    <dbReference type="NCBI Taxonomy" id="35608"/>
    <lineage>
        <taxon>Eukaryota</taxon>
        <taxon>Viridiplantae</taxon>
        <taxon>Streptophyta</taxon>
        <taxon>Embryophyta</taxon>
        <taxon>Tracheophyta</taxon>
        <taxon>Spermatophyta</taxon>
        <taxon>Magnoliopsida</taxon>
        <taxon>eudicotyledons</taxon>
        <taxon>Gunneridae</taxon>
        <taxon>Pentapetalae</taxon>
        <taxon>asterids</taxon>
        <taxon>campanulids</taxon>
        <taxon>Asterales</taxon>
        <taxon>Asteraceae</taxon>
        <taxon>Asteroideae</taxon>
        <taxon>Anthemideae</taxon>
        <taxon>Artemisiinae</taxon>
        <taxon>Artemisia</taxon>
    </lineage>
</organism>
<accession>A0A2U1LID9</accession>
<dbReference type="Proteomes" id="UP000245207">
    <property type="component" value="Unassembled WGS sequence"/>
</dbReference>
<dbReference type="OrthoDB" id="1718237at2759"/>
<dbReference type="AlphaFoldDB" id="A0A2U1LID9"/>
<dbReference type="InterPro" id="IPR025525">
    <property type="entry name" value="hAT-like_transposase_RNase-H"/>
</dbReference>
<dbReference type="GO" id="GO:0003677">
    <property type="term" value="F:DNA binding"/>
    <property type="evidence" value="ECO:0007669"/>
    <property type="project" value="InterPro"/>
</dbReference>
<dbReference type="Pfam" id="PF14372">
    <property type="entry name" value="hAT-like_RNase-H"/>
    <property type="match status" value="1"/>
</dbReference>